<evidence type="ECO:0000256" key="5">
    <source>
        <dbReference type="ARBA" id="ARBA00022475"/>
    </source>
</evidence>
<keyword evidence="12" id="KW-0611">Plant defense</keyword>
<dbReference type="Gene3D" id="3.80.10.10">
    <property type="entry name" value="Ribonuclease Inhibitor"/>
    <property type="match status" value="4"/>
</dbReference>
<evidence type="ECO:0000259" key="20">
    <source>
        <dbReference type="Pfam" id="PF08263"/>
    </source>
</evidence>
<evidence type="ECO:0000256" key="13">
    <source>
        <dbReference type="ARBA" id="ARBA00022989"/>
    </source>
</evidence>
<keyword evidence="14" id="KW-0472">Membrane</keyword>
<feature type="signal peptide" evidence="19">
    <location>
        <begin position="1"/>
        <end position="26"/>
    </location>
</feature>
<dbReference type="GO" id="GO:0099402">
    <property type="term" value="P:plant organ development"/>
    <property type="evidence" value="ECO:0007669"/>
    <property type="project" value="UniProtKB-ARBA"/>
</dbReference>
<dbReference type="GO" id="GO:0006952">
    <property type="term" value="P:defense response"/>
    <property type="evidence" value="ECO:0007669"/>
    <property type="project" value="UniProtKB-KW"/>
</dbReference>
<evidence type="ECO:0000256" key="18">
    <source>
        <dbReference type="ARBA" id="ARBA00038043"/>
    </source>
</evidence>
<keyword evidence="8" id="KW-0433">Leucine-rich repeat</keyword>
<feature type="chain" id="PRO_5010270231" evidence="19">
    <location>
        <begin position="27"/>
        <end position="616"/>
    </location>
</feature>
<keyword evidence="7" id="KW-0964">Secreted</keyword>
<reference evidence="21" key="1">
    <citation type="journal article" date="2014" name="Nat. Commun.">
        <title>Genome sequence of mungbean and insights into evolution within Vigna species.</title>
        <authorList>
            <person name="Kang Y.J."/>
            <person name="Kim S.K."/>
            <person name="Kim M.Y."/>
            <person name="Lestari P."/>
            <person name="Kim K.H."/>
            <person name="Ha B.K."/>
            <person name="Jun T.H."/>
            <person name="Hwang W.J."/>
            <person name="Lee T."/>
            <person name="Lee J."/>
            <person name="Shim S."/>
            <person name="Yoon M.Y."/>
            <person name="Jang Y.E."/>
            <person name="Han K.S."/>
            <person name="Taeprayoon P."/>
            <person name="Yoon N."/>
            <person name="Somta P."/>
            <person name="Tanya P."/>
            <person name="Kim K.S."/>
            <person name="Gwag J.G."/>
            <person name="Moon J.K."/>
            <person name="Lee Y.H."/>
            <person name="Park B.S."/>
            <person name="Bombarely A."/>
            <person name="Doyle J.J."/>
            <person name="Jackson S.A."/>
            <person name="Schafleitner R."/>
            <person name="Srinives P."/>
            <person name="Varshney R.K."/>
            <person name="Lee S.H."/>
        </authorList>
    </citation>
    <scope>NUCLEOTIDE SEQUENCE [LARGE SCALE GENOMIC DNA]</scope>
    <source>
        <strain evidence="21">cv. VC1973A</strain>
    </source>
</reference>
<dbReference type="SUPFAM" id="SSF52047">
    <property type="entry name" value="RNI-like"/>
    <property type="match status" value="1"/>
</dbReference>
<keyword evidence="6" id="KW-0134">Cell wall</keyword>
<evidence type="ECO:0000256" key="3">
    <source>
        <dbReference type="ARBA" id="ARBA00004251"/>
    </source>
</evidence>
<feature type="domain" description="Leucine-rich repeat-containing N-terminal plant-type" evidence="20">
    <location>
        <begin position="34"/>
        <end position="71"/>
    </location>
</feature>
<dbReference type="SMART" id="SM00369">
    <property type="entry name" value="LRR_TYP"/>
    <property type="match status" value="6"/>
</dbReference>
<keyword evidence="21" id="KW-1185">Reference proteome</keyword>
<dbReference type="PANTHER" id="PTHR48063">
    <property type="entry name" value="LRR RECEPTOR-LIKE KINASE"/>
    <property type="match status" value="1"/>
</dbReference>
<evidence type="ECO:0000256" key="17">
    <source>
        <dbReference type="ARBA" id="ARBA00023180"/>
    </source>
</evidence>
<evidence type="ECO:0000256" key="19">
    <source>
        <dbReference type="SAM" id="SignalP"/>
    </source>
</evidence>
<dbReference type="InterPro" id="IPR003591">
    <property type="entry name" value="Leu-rich_rpt_typical-subtyp"/>
</dbReference>
<evidence type="ECO:0000256" key="1">
    <source>
        <dbReference type="ARBA" id="ARBA00004170"/>
    </source>
</evidence>
<keyword evidence="9" id="KW-0812">Transmembrane</keyword>
<evidence type="ECO:0000256" key="14">
    <source>
        <dbReference type="ARBA" id="ARBA00023136"/>
    </source>
</evidence>
<comment type="similarity">
    <text evidence="4">Belongs to the RLP family.</text>
</comment>
<evidence type="ECO:0000256" key="6">
    <source>
        <dbReference type="ARBA" id="ARBA00022512"/>
    </source>
</evidence>
<dbReference type="RefSeq" id="XP_014501745.1">
    <property type="nucleotide sequence ID" value="XM_014646259.1"/>
</dbReference>
<dbReference type="Pfam" id="PF08263">
    <property type="entry name" value="LRRNT_2"/>
    <property type="match status" value="1"/>
</dbReference>
<dbReference type="Pfam" id="PF00560">
    <property type="entry name" value="LRR_1"/>
    <property type="match status" value="7"/>
</dbReference>
<evidence type="ECO:0000256" key="15">
    <source>
        <dbReference type="ARBA" id="ARBA00023157"/>
    </source>
</evidence>
<dbReference type="KEGG" id="vra:106762377"/>
<dbReference type="InterPro" id="IPR032675">
    <property type="entry name" value="LRR_dom_sf"/>
</dbReference>
<evidence type="ECO:0000313" key="21">
    <source>
        <dbReference type="Proteomes" id="UP000087766"/>
    </source>
</evidence>
<name>A0A1S3U6U0_VIGRR</name>
<evidence type="ECO:0000256" key="9">
    <source>
        <dbReference type="ARBA" id="ARBA00022692"/>
    </source>
</evidence>
<proteinExistence type="inferred from homology"/>
<evidence type="ECO:0000256" key="12">
    <source>
        <dbReference type="ARBA" id="ARBA00022821"/>
    </source>
</evidence>
<evidence type="ECO:0000256" key="11">
    <source>
        <dbReference type="ARBA" id="ARBA00022737"/>
    </source>
</evidence>
<sequence length="616" mass="70152">MITATTPVDLRLMIFMLCVVSQVVDGEQQMRCLPKEREALLQFKAAIVNRYAMLSSWTTPDCYQWEGIRCSNLTSHIIGLHLHGDYYEFYVRGEIHKSLMELPKLQYLNLSHNYFPGSHIPEFLASLRNLRYLDLSLCDFGGEIPSQLGFLSHLKYLNLAWNSLEGLIPHQLGNLSQLRHLDLSGNSFKGNIPSQLGNLFRLQYLSLNGNSFEENIPSQLGNLSHCSILILVTILLKEIYHLNLEISPSYKSSIFLIKSFGNACSLLSLDISNNSLSDELPIIISHLSGCARYSLQELCLHMNQISGTLHDFSTFTSLKRLYLSENKLNGEIPENISFPSKLEELYIDSNSLKGVLSDYHFTNMSKLHILDLSDNSLALTFTQNWVLPFQLFIINLRSCKLGPTFPKWLQTQNKYFNIDVSKAAISDIVPKWFWAKLPLQKVTTMNISYNHLRGEIPIEIEKLSGLISLNLSRNNLIGKIPSNIGKLVSLDSLDLSRNWHVGSIPLSLAQIYGLGVLDLSHNHLSGQIPIGTQLQSFNKSSYENNIDLCGSPLENCYIDEKLAQEPNVKVYKDEYSFFNNDFLHKYGNWMYSKFLDGVWLNLIQAFLETFLFQLLE</sequence>
<evidence type="ECO:0000256" key="2">
    <source>
        <dbReference type="ARBA" id="ARBA00004191"/>
    </source>
</evidence>
<accession>A0A1S3U6U0</accession>
<dbReference type="GeneID" id="106762377"/>
<organism evidence="21 22">
    <name type="scientific">Vigna radiata var. radiata</name>
    <name type="common">Mung bean</name>
    <name type="synonym">Phaseolus aureus</name>
    <dbReference type="NCBI Taxonomy" id="3916"/>
    <lineage>
        <taxon>Eukaryota</taxon>
        <taxon>Viridiplantae</taxon>
        <taxon>Streptophyta</taxon>
        <taxon>Embryophyta</taxon>
        <taxon>Tracheophyta</taxon>
        <taxon>Spermatophyta</taxon>
        <taxon>Magnoliopsida</taxon>
        <taxon>eudicotyledons</taxon>
        <taxon>Gunneridae</taxon>
        <taxon>Pentapetalae</taxon>
        <taxon>rosids</taxon>
        <taxon>fabids</taxon>
        <taxon>Fabales</taxon>
        <taxon>Fabaceae</taxon>
        <taxon>Papilionoideae</taxon>
        <taxon>50 kb inversion clade</taxon>
        <taxon>NPAAA clade</taxon>
        <taxon>indigoferoid/millettioid clade</taxon>
        <taxon>Phaseoleae</taxon>
        <taxon>Vigna</taxon>
    </lineage>
</organism>
<dbReference type="FunFam" id="3.80.10.10:FF:000400">
    <property type="entry name" value="Nuclear pore complex protein NUP107"/>
    <property type="match status" value="1"/>
</dbReference>
<keyword evidence="13" id="KW-1133">Transmembrane helix</keyword>
<keyword evidence="11" id="KW-0677">Repeat</keyword>
<comment type="similarity">
    <text evidence="18">Belongs to the polygalacturonase-inhibiting protein family.</text>
</comment>
<evidence type="ECO:0000313" key="22">
    <source>
        <dbReference type="RefSeq" id="XP_014501745.1"/>
    </source>
</evidence>
<dbReference type="OrthoDB" id="8731593at2759"/>
<dbReference type="InterPro" id="IPR046956">
    <property type="entry name" value="RLP23-like"/>
</dbReference>
<dbReference type="SUPFAM" id="SSF52058">
    <property type="entry name" value="L domain-like"/>
    <property type="match status" value="1"/>
</dbReference>
<keyword evidence="10 19" id="KW-0732">Signal</keyword>
<dbReference type="InterPro" id="IPR001611">
    <property type="entry name" value="Leu-rich_rpt"/>
</dbReference>
<keyword evidence="5" id="KW-1003">Cell membrane</keyword>
<dbReference type="InterPro" id="IPR013210">
    <property type="entry name" value="LRR_N_plant-typ"/>
</dbReference>
<gene>
    <name evidence="22" type="primary">LOC106762377</name>
</gene>
<dbReference type="FunFam" id="3.80.10.10:FF:000095">
    <property type="entry name" value="LRR receptor-like serine/threonine-protein kinase GSO1"/>
    <property type="match status" value="1"/>
</dbReference>
<comment type="subcellular location">
    <subcellularLocation>
        <location evidence="3">Cell membrane</location>
        <topology evidence="3">Single-pass type I membrane protein</topology>
    </subcellularLocation>
    <subcellularLocation>
        <location evidence="1">Membrane</location>
        <topology evidence="1">Peripheral membrane protein</topology>
    </subcellularLocation>
    <subcellularLocation>
        <location evidence="2">Secreted</location>
        <location evidence="2">Cell wall</location>
    </subcellularLocation>
</comment>
<evidence type="ECO:0000256" key="16">
    <source>
        <dbReference type="ARBA" id="ARBA00023170"/>
    </source>
</evidence>
<dbReference type="STRING" id="3916.A0A1S3U6U0"/>
<dbReference type="GO" id="GO:0005886">
    <property type="term" value="C:plasma membrane"/>
    <property type="evidence" value="ECO:0007669"/>
    <property type="project" value="UniProtKB-SubCell"/>
</dbReference>
<evidence type="ECO:0000256" key="10">
    <source>
        <dbReference type="ARBA" id="ARBA00022729"/>
    </source>
</evidence>
<dbReference type="Proteomes" id="UP000087766">
    <property type="component" value="Chromosome 1"/>
</dbReference>
<evidence type="ECO:0000256" key="7">
    <source>
        <dbReference type="ARBA" id="ARBA00022525"/>
    </source>
</evidence>
<dbReference type="Pfam" id="PF13855">
    <property type="entry name" value="LRR_8"/>
    <property type="match status" value="1"/>
</dbReference>
<dbReference type="PANTHER" id="PTHR48063:SF98">
    <property type="entry name" value="LRR RECEPTOR-LIKE SERINE_THREONINE-PROTEIN KINASE FLS2"/>
    <property type="match status" value="1"/>
</dbReference>
<keyword evidence="16" id="KW-0675">Receptor</keyword>
<evidence type="ECO:0000256" key="4">
    <source>
        <dbReference type="ARBA" id="ARBA00009592"/>
    </source>
</evidence>
<dbReference type="GO" id="GO:0009653">
    <property type="term" value="P:anatomical structure morphogenesis"/>
    <property type="evidence" value="ECO:0007669"/>
    <property type="project" value="UniProtKB-ARBA"/>
</dbReference>
<keyword evidence="17" id="KW-0325">Glycoprotein</keyword>
<dbReference type="Pfam" id="PF13516">
    <property type="entry name" value="LRR_6"/>
    <property type="match status" value="1"/>
</dbReference>
<protein>
    <submittedName>
        <fullName evidence="22">Leucine-rich repeat receptor-like serine/threonine-protein kinase At2g24130</fullName>
    </submittedName>
</protein>
<evidence type="ECO:0000256" key="8">
    <source>
        <dbReference type="ARBA" id="ARBA00022614"/>
    </source>
</evidence>
<keyword evidence="15" id="KW-1015">Disulfide bond</keyword>
<reference evidence="22" key="2">
    <citation type="submission" date="2025-08" db="UniProtKB">
        <authorList>
            <consortium name="RefSeq"/>
        </authorList>
    </citation>
    <scope>IDENTIFICATION</scope>
    <source>
        <tissue evidence="22">Leaf</tissue>
    </source>
</reference>
<dbReference type="AlphaFoldDB" id="A0A1S3U6U0"/>